<feature type="transmembrane region" description="Helical" evidence="1">
    <location>
        <begin position="16"/>
        <end position="43"/>
    </location>
</feature>
<evidence type="ECO:0000256" key="1">
    <source>
        <dbReference type="SAM" id="Phobius"/>
    </source>
</evidence>
<reference evidence="2 3" key="1">
    <citation type="journal article" date="2016" name="Nat. Commun.">
        <title>Thousands of microbial genomes shed light on interconnected biogeochemical processes in an aquifer system.</title>
        <authorList>
            <person name="Anantharaman K."/>
            <person name="Brown C.T."/>
            <person name="Hug L.A."/>
            <person name="Sharon I."/>
            <person name="Castelle C.J."/>
            <person name="Probst A.J."/>
            <person name="Thomas B.C."/>
            <person name="Singh A."/>
            <person name="Wilkins M.J."/>
            <person name="Karaoz U."/>
            <person name="Brodie E.L."/>
            <person name="Williams K.H."/>
            <person name="Hubbard S.S."/>
            <person name="Banfield J.F."/>
        </authorList>
    </citation>
    <scope>NUCLEOTIDE SEQUENCE [LARGE SCALE GENOMIC DNA]</scope>
</reference>
<organism evidence="2 3">
    <name type="scientific">Candidatus Lloydbacteria bacterium RIFCSPHIGHO2_02_FULL_50_13</name>
    <dbReference type="NCBI Taxonomy" id="1798661"/>
    <lineage>
        <taxon>Bacteria</taxon>
        <taxon>Candidatus Lloydiibacteriota</taxon>
    </lineage>
</organism>
<protein>
    <recommendedName>
        <fullName evidence="4">Cell division protein FtsL</fullName>
    </recommendedName>
</protein>
<name>A0A1G2D0I2_9BACT</name>
<dbReference type="AlphaFoldDB" id="A0A1G2D0I2"/>
<evidence type="ECO:0000313" key="3">
    <source>
        <dbReference type="Proteomes" id="UP000177996"/>
    </source>
</evidence>
<proteinExistence type="predicted"/>
<accession>A0A1G2D0I2</accession>
<dbReference type="STRING" id="1798661.A3D65_06690"/>
<evidence type="ECO:0000313" key="2">
    <source>
        <dbReference type="EMBL" id="OGZ07027.1"/>
    </source>
</evidence>
<comment type="caution">
    <text evidence="2">The sequence shown here is derived from an EMBL/GenBank/DDBJ whole genome shotgun (WGS) entry which is preliminary data.</text>
</comment>
<dbReference type="Proteomes" id="UP000177996">
    <property type="component" value="Unassembled WGS sequence"/>
</dbReference>
<keyword evidence="1" id="KW-0812">Transmembrane</keyword>
<gene>
    <name evidence="2" type="ORF">A3D65_06690</name>
</gene>
<keyword evidence="1" id="KW-1133">Transmembrane helix</keyword>
<dbReference type="EMBL" id="MHLL01000072">
    <property type="protein sequence ID" value="OGZ07027.1"/>
    <property type="molecule type" value="Genomic_DNA"/>
</dbReference>
<keyword evidence="1" id="KW-0472">Membrane</keyword>
<evidence type="ECO:0008006" key="4">
    <source>
        <dbReference type="Google" id="ProtNLM"/>
    </source>
</evidence>
<sequence length="110" mass="12185">MTSVAFSKFTAYDRKAFWFLAALGVFALFAYIYFIGLSVLSVVDRKETERMTGRVGAEVAGLESEYAALDQRIDLLAATTAGFKEVTDPRYVNREGERETLSLRDAAGGR</sequence>